<name>A0A0D0AKS6_9AGAM</name>
<sequence length="83" mass="9891">FSHPLVYIHWFRPLQTFDDNLQTFRLAQSSRQHGPHAVTVSATEVIRPCHVIPRFTRQHVVDDAEQFYLNKYIDLDLFERLVL</sequence>
<organism evidence="1 2">
    <name type="scientific">Suillus luteus UH-Slu-Lm8-n1</name>
    <dbReference type="NCBI Taxonomy" id="930992"/>
    <lineage>
        <taxon>Eukaryota</taxon>
        <taxon>Fungi</taxon>
        <taxon>Dikarya</taxon>
        <taxon>Basidiomycota</taxon>
        <taxon>Agaricomycotina</taxon>
        <taxon>Agaricomycetes</taxon>
        <taxon>Agaricomycetidae</taxon>
        <taxon>Boletales</taxon>
        <taxon>Suillineae</taxon>
        <taxon>Suillaceae</taxon>
        <taxon>Suillus</taxon>
    </lineage>
</organism>
<feature type="non-terminal residue" evidence="1">
    <location>
        <position position="1"/>
    </location>
</feature>
<reference evidence="2" key="2">
    <citation type="submission" date="2015-01" db="EMBL/GenBank/DDBJ databases">
        <title>Evolutionary Origins and Diversification of the Mycorrhizal Mutualists.</title>
        <authorList>
            <consortium name="DOE Joint Genome Institute"/>
            <consortium name="Mycorrhizal Genomics Consortium"/>
            <person name="Kohler A."/>
            <person name="Kuo A."/>
            <person name="Nagy L.G."/>
            <person name="Floudas D."/>
            <person name="Copeland A."/>
            <person name="Barry K.W."/>
            <person name="Cichocki N."/>
            <person name="Veneault-Fourrey C."/>
            <person name="LaButti K."/>
            <person name="Lindquist E.A."/>
            <person name="Lipzen A."/>
            <person name="Lundell T."/>
            <person name="Morin E."/>
            <person name="Murat C."/>
            <person name="Riley R."/>
            <person name="Ohm R."/>
            <person name="Sun H."/>
            <person name="Tunlid A."/>
            <person name="Henrissat B."/>
            <person name="Grigoriev I.V."/>
            <person name="Hibbett D.S."/>
            <person name="Martin F."/>
        </authorList>
    </citation>
    <scope>NUCLEOTIDE SEQUENCE [LARGE SCALE GENOMIC DNA]</scope>
    <source>
        <strain evidence="2">UH-Slu-Lm8-n1</strain>
    </source>
</reference>
<dbReference type="HOGENOM" id="CLU_155374_0_1_1"/>
<dbReference type="InParanoid" id="A0A0D0AKS6"/>
<reference evidence="1 2" key="1">
    <citation type="submission" date="2014-04" db="EMBL/GenBank/DDBJ databases">
        <authorList>
            <consortium name="DOE Joint Genome Institute"/>
            <person name="Kuo A."/>
            <person name="Ruytinx J."/>
            <person name="Rineau F."/>
            <person name="Colpaert J."/>
            <person name="Kohler A."/>
            <person name="Nagy L.G."/>
            <person name="Floudas D."/>
            <person name="Copeland A."/>
            <person name="Barry K.W."/>
            <person name="Cichocki N."/>
            <person name="Veneault-Fourrey C."/>
            <person name="LaButti K."/>
            <person name="Lindquist E.A."/>
            <person name="Lipzen A."/>
            <person name="Lundell T."/>
            <person name="Morin E."/>
            <person name="Murat C."/>
            <person name="Sun H."/>
            <person name="Tunlid A."/>
            <person name="Henrissat B."/>
            <person name="Grigoriev I.V."/>
            <person name="Hibbett D.S."/>
            <person name="Martin F."/>
            <person name="Nordberg H.P."/>
            <person name="Cantor M.N."/>
            <person name="Hua S.X."/>
        </authorList>
    </citation>
    <scope>NUCLEOTIDE SEQUENCE [LARGE SCALE GENOMIC DNA]</scope>
    <source>
        <strain evidence="1 2">UH-Slu-Lm8-n1</strain>
    </source>
</reference>
<dbReference type="Proteomes" id="UP000054485">
    <property type="component" value="Unassembled WGS sequence"/>
</dbReference>
<protein>
    <submittedName>
        <fullName evidence="1">Uncharacterized protein</fullName>
    </submittedName>
</protein>
<evidence type="ECO:0000313" key="1">
    <source>
        <dbReference type="EMBL" id="KIK32478.1"/>
    </source>
</evidence>
<proteinExistence type="predicted"/>
<evidence type="ECO:0000313" key="2">
    <source>
        <dbReference type="Proteomes" id="UP000054485"/>
    </source>
</evidence>
<gene>
    <name evidence="1" type="ORF">CY34DRAFT_101425</name>
</gene>
<dbReference type="OrthoDB" id="3244185at2759"/>
<accession>A0A0D0AKS6</accession>
<dbReference type="EMBL" id="KN836228">
    <property type="protein sequence ID" value="KIK32478.1"/>
    <property type="molecule type" value="Genomic_DNA"/>
</dbReference>
<keyword evidence="2" id="KW-1185">Reference proteome</keyword>
<dbReference type="AlphaFoldDB" id="A0A0D0AKS6"/>